<proteinExistence type="predicted"/>
<feature type="domain" description="AAA-ATPase-like" evidence="2">
    <location>
        <begin position="70"/>
        <end position="333"/>
    </location>
</feature>
<evidence type="ECO:0000313" key="3">
    <source>
        <dbReference type="EMBL" id="CAH0386763.1"/>
    </source>
</evidence>
<evidence type="ECO:0000259" key="2">
    <source>
        <dbReference type="Pfam" id="PF09820"/>
    </source>
</evidence>
<dbReference type="Proteomes" id="UP001152759">
    <property type="component" value="Chromosome 3"/>
</dbReference>
<dbReference type="Pfam" id="PF09820">
    <property type="entry name" value="AAA-ATPase_like"/>
    <property type="match status" value="1"/>
</dbReference>
<evidence type="ECO:0000313" key="4">
    <source>
        <dbReference type="Proteomes" id="UP001152759"/>
    </source>
</evidence>
<feature type="transmembrane region" description="Helical" evidence="1">
    <location>
        <begin position="26"/>
        <end position="50"/>
    </location>
</feature>
<dbReference type="EMBL" id="OU963864">
    <property type="protein sequence ID" value="CAH0386763.1"/>
    <property type="molecule type" value="Genomic_DNA"/>
</dbReference>
<reference evidence="3" key="1">
    <citation type="submission" date="2021-12" db="EMBL/GenBank/DDBJ databases">
        <authorList>
            <person name="King R."/>
        </authorList>
    </citation>
    <scope>NUCLEOTIDE SEQUENCE</scope>
</reference>
<dbReference type="InterPro" id="IPR018631">
    <property type="entry name" value="AAA-ATPase-like_dom"/>
</dbReference>
<dbReference type="PANTHER" id="PTHR34825">
    <property type="entry name" value="CONSERVED PROTEIN, WITH A WEAK D-GALACTARATE DEHYDRATASE/ALTRONATE HYDROLASE DOMAIN"/>
    <property type="match status" value="1"/>
</dbReference>
<name>A0A9P0AAX2_BEMTA</name>
<keyword evidence="1" id="KW-1133">Transmembrane helix</keyword>
<keyword evidence="1" id="KW-0472">Membrane</keyword>
<organism evidence="3 4">
    <name type="scientific">Bemisia tabaci</name>
    <name type="common">Sweetpotato whitefly</name>
    <name type="synonym">Aleurodes tabaci</name>
    <dbReference type="NCBI Taxonomy" id="7038"/>
    <lineage>
        <taxon>Eukaryota</taxon>
        <taxon>Metazoa</taxon>
        <taxon>Ecdysozoa</taxon>
        <taxon>Arthropoda</taxon>
        <taxon>Hexapoda</taxon>
        <taxon>Insecta</taxon>
        <taxon>Pterygota</taxon>
        <taxon>Neoptera</taxon>
        <taxon>Paraneoptera</taxon>
        <taxon>Hemiptera</taxon>
        <taxon>Sternorrhyncha</taxon>
        <taxon>Aleyrodoidea</taxon>
        <taxon>Aleyrodidae</taxon>
        <taxon>Aleyrodinae</taxon>
        <taxon>Bemisia</taxon>
    </lineage>
</organism>
<evidence type="ECO:0000256" key="1">
    <source>
        <dbReference type="SAM" id="Phobius"/>
    </source>
</evidence>
<dbReference type="AlphaFoldDB" id="A0A9P0AAX2"/>
<keyword evidence="1" id="KW-0812">Transmembrane</keyword>
<sequence length="524" mass="59359">MPHGRTSAFQPCVVQSHQNLSSYQGVVFLLPCVMFLWSSFVFQVLVFLPYHVAASVYKKYQSQRNPYTSLGHSNFTKLVVESEIFVDKTLFIKDFLESPSDVVMVTCPRRWGKSMNIDMLKTFLQVAVGKNGTRVDKSDASNAKLFRAGDPHVPKLEIAKHRGLMERYLGEHPVIHLSFSSSGGLTYKAVAASLRIVVSSAFEEHIYLTEIFWQIIRDPDTNITTKDLAKAHLDTFVKLYSQTANEIEVLQGLPFLSARLHEFCGKKVFILMDEFDKIINGLFSSAFIEISSKDVSLGMQYIQEFIILSLEKNEHFQKALITGVTRPKTSKIFARLDKFQENHMLHSDFYNHFGFTAEEVFELCSAFNFSPTQHAHITTCYGGYALINTPITLFNSDSVLRYLPEQIAQPYWEKEGDLGPYEGLFSEKNINNTLMAILNGTAHDLNLNDLTLTTEDLFNLSHMVRGDTTLAPEESVALFLRLIFSHGYLTIDKERTSESKNIAAVKVPNEEIAIILREKLGVET</sequence>
<accession>A0A9P0AAX2</accession>
<gene>
    <name evidence="3" type="ORF">BEMITA_LOCUS5837</name>
</gene>
<dbReference type="PANTHER" id="PTHR34825:SF1">
    <property type="entry name" value="AAA-ATPASE-LIKE DOMAIN-CONTAINING PROTEIN"/>
    <property type="match status" value="1"/>
</dbReference>
<keyword evidence="4" id="KW-1185">Reference proteome</keyword>
<protein>
    <recommendedName>
        <fullName evidence="2">AAA-ATPase-like domain-containing protein</fullName>
    </recommendedName>
</protein>